<evidence type="ECO:0000256" key="1">
    <source>
        <dbReference type="SAM" id="Coils"/>
    </source>
</evidence>
<feature type="region of interest" description="Disordered" evidence="2">
    <location>
        <begin position="328"/>
        <end position="389"/>
    </location>
</feature>
<evidence type="ECO:0000256" key="2">
    <source>
        <dbReference type="SAM" id="MobiDB-lite"/>
    </source>
</evidence>
<feature type="compositionally biased region" description="Basic and acidic residues" evidence="2">
    <location>
        <begin position="511"/>
        <end position="521"/>
    </location>
</feature>
<feature type="compositionally biased region" description="Acidic residues" evidence="2">
    <location>
        <begin position="490"/>
        <end position="499"/>
    </location>
</feature>
<feature type="compositionally biased region" description="Polar residues" evidence="2">
    <location>
        <begin position="200"/>
        <end position="212"/>
    </location>
</feature>
<evidence type="ECO:0000313" key="3">
    <source>
        <dbReference type="EMBL" id="CAF9928922.1"/>
    </source>
</evidence>
<feature type="compositionally biased region" description="Polar residues" evidence="2">
    <location>
        <begin position="228"/>
        <end position="244"/>
    </location>
</feature>
<feature type="compositionally biased region" description="Low complexity" evidence="2">
    <location>
        <begin position="367"/>
        <end position="381"/>
    </location>
</feature>
<gene>
    <name evidence="3" type="ORF">GOMPHAMPRED_005255</name>
</gene>
<feature type="region of interest" description="Disordered" evidence="2">
    <location>
        <begin position="488"/>
        <end position="521"/>
    </location>
</feature>
<protein>
    <submittedName>
        <fullName evidence="3">Uncharacterized protein</fullName>
    </submittedName>
</protein>
<dbReference type="OrthoDB" id="2555519at2759"/>
<keyword evidence="4" id="KW-1185">Reference proteome</keyword>
<dbReference type="AlphaFoldDB" id="A0A8H3FTQ0"/>
<dbReference type="PANTHER" id="PTHR38701:SF1">
    <property type="entry name" value="UP-REGULATED DURING SEPTATION PROTEIN 1 DOMAIN-CONTAINING PROTEIN"/>
    <property type="match status" value="1"/>
</dbReference>
<dbReference type="EMBL" id="CAJPDQ010000031">
    <property type="protein sequence ID" value="CAF9928922.1"/>
    <property type="molecule type" value="Genomic_DNA"/>
</dbReference>
<feature type="compositionally biased region" description="Basic and acidic residues" evidence="2">
    <location>
        <begin position="116"/>
        <end position="126"/>
    </location>
</feature>
<dbReference type="Proteomes" id="UP000664169">
    <property type="component" value="Unassembled WGS sequence"/>
</dbReference>
<proteinExistence type="predicted"/>
<feature type="compositionally biased region" description="Polar residues" evidence="2">
    <location>
        <begin position="338"/>
        <end position="366"/>
    </location>
</feature>
<reference evidence="3" key="1">
    <citation type="submission" date="2021-03" db="EMBL/GenBank/DDBJ databases">
        <authorList>
            <person name="Tagirdzhanova G."/>
        </authorList>
    </citation>
    <scope>NUCLEOTIDE SEQUENCE</scope>
</reference>
<feature type="compositionally biased region" description="Polar residues" evidence="2">
    <location>
        <begin position="612"/>
        <end position="625"/>
    </location>
</feature>
<comment type="caution">
    <text evidence="3">The sequence shown here is derived from an EMBL/GenBank/DDBJ whole genome shotgun (WGS) entry which is preliminary data.</text>
</comment>
<name>A0A8H3FTQ0_9LECA</name>
<dbReference type="PANTHER" id="PTHR38701">
    <property type="entry name" value="CHROMOSOME 8, WHOLE GENOME SHOTGUN SEQUENCE"/>
    <property type="match status" value="1"/>
</dbReference>
<keyword evidence="1" id="KW-0175">Coiled coil</keyword>
<feature type="region of interest" description="Disordered" evidence="2">
    <location>
        <begin position="606"/>
        <end position="625"/>
    </location>
</feature>
<feature type="compositionally biased region" description="Low complexity" evidence="2">
    <location>
        <begin position="500"/>
        <end position="510"/>
    </location>
</feature>
<feature type="coiled-coil region" evidence="1">
    <location>
        <begin position="393"/>
        <end position="443"/>
    </location>
</feature>
<accession>A0A8H3FTQ0</accession>
<sequence>MSLDPRKPINNGKPVAPGGPIRSKSSPYFTPKLANANASTPGPELRRNGIGPKGGNGNNITPPLKTILTSNITPRSSSRTSRAGSASSTPNSTPNGTPVGSRPVSFTVPFENSQGPKDKNEADIARFGKAESVLSNGLSSTRNARSAETKAWNEGNAISPMFFHASDATSVPKKPSISSGTGTSFVYADGRQEDLVTRQNIPTTSKPGSQVGAQPKVYHANGRPKTSLKMNASTNNISPTTSPILSPHTIPPRFDQKRQRSTSPLKDFEVPGQSLPSTRRTSGASNLSLQSVARTASIPQSTTPTSSVKHADIRTHLKTQSMSLLEACTRPNPVPDQSDLSLSGEHSIQTSHDTQSTSSFFTMQNKTTESISTPTSPLTSPGHAGSSAREHKIDQLNAMAANARRERKVLDLEISNSSLLAINRTLEKEMRKQKAELRRFRRLTSGVRLSIIPNQRSVSGATTISTVSTLSIDSDLSSASDQETILTDVQSDEESEASDDSSLSLSPEAQAARELRQRRRDETRLQVDLSRHRQILIDSQKMNESLKRCLGWTDELILEGKRALEYQIRVNEIAIGGRVLHEDENPEMQDASPRLGLLSPTDYLKDTDEFFPTSTPSSEGATDHG</sequence>
<evidence type="ECO:0000313" key="4">
    <source>
        <dbReference type="Proteomes" id="UP000664169"/>
    </source>
</evidence>
<feature type="compositionally biased region" description="Low complexity" evidence="2">
    <location>
        <begin position="73"/>
        <end position="90"/>
    </location>
</feature>
<organism evidence="3 4">
    <name type="scientific">Gomphillus americanus</name>
    <dbReference type="NCBI Taxonomy" id="1940652"/>
    <lineage>
        <taxon>Eukaryota</taxon>
        <taxon>Fungi</taxon>
        <taxon>Dikarya</taxon>
        <taxon>Ascomycota</taxon>
        <taxon>Pezizomycotina</taxon>
        <taxon>Lecanoromycetes</taxon>
        <taxon>OSLEUM clade</taxon>
        <taxon>Ostropomycetidae</taxon>
        <taxon>Ostropales</taxon>
        <taxon>Graphidaceae</taxon>
        <taxon>Gomphilloideae</taxon>
        <taxon>Gomphillus</taxon>
    </lineage>
</organism>
<feature type="region of interest" description="Disordered" evidence="2">
    <location>
        <begin position="1"/>
        <end position="126"/>
    </location>
</feature>
<feature type="region of interest" description="Disordered" evidence="2">
    <location>
        <begin position="200"/>
        <end position="312"/>
    </location>
</feature>
<feature type="compositionally biased region" description="Polar residues" evidence="2">
    <location>
        <begin position="274"/>
        <end position="308"/>
    </location>
</feature>